<dbReference type="Proteomes" id="UP000654482">
    <property type="component" value="Unassembled WGS sequence"/>
</dbReference>
<dbReference type="RefSeq" id="WP_194027830.1">
    <property type="nucleotide sequence ID" value="NZ_JADEWZ010000003.1"/>
</dbReference>
<name>A0A8J7B8M0_9CYAN</name>
<evidence type="ECO:0000313" key="2">
    <source>
        <dbReference type="Proteomes" id="UP000654482"/>
    </source>
</evidence>
<dbReference type="EMBL" id="JADEWZ010000003">
    <property type="protein sequence ID" value="MBE9114733.1"/>
    <property type="molecule type" value="Genomic_DNA"/>
</dbReference>
<accession>A0A8J7B8M0</accession>
<proteinExistence type="predicted"/>
<reference evidence="1" key="1">
    <citation type="submission" date="2020-10" db="EMBL/GenBank/DDBJ databases">
        <authorList>
            <person name="Castelo-Branco R."/>
            <person name="Eusebio N."/>
            <person name="Adriana R."/>
            <person name="Vieira A."/>
            <person name="Brugerolle De Fraissinette N."/>
            <person name="Rezende De Castro R."/>
            <person name="Schneider M.P."/>
            <person name="Vasconcelos V."/>
            <person name="Leao P.N."/>
        </authorList>
    </citation>
    <scope>NUCLEOTIDE SEQUENCE</scope>
    <source>
        <strain evidence="1">LEGE 07157</strain>
    </source>
</reference>
<keyword evidence="2" id="KW-1185">Reference proteome</keyword>
<protein>
    <submittedName>
        <fullName evidence="1">Uncharacterized protein</fullName>
    </submittedName>
</protein>
<sequence length="73" mass="8455">MKPNMGKTYNYFVGFRSRSTPTYDNIDPRQFCHSCSVELNVSYIFRDRAFSNGSVILELQFFPRTSCNSLKNG</sequence>
<evidence type="ECO:0000313" key="1">
    <source>
        <dbReference type="EMBL" id="MBE9114733.1"/>
    </source>
</evidence>
<gene>
    <name evidence="1" type="ORF">IQ249_02370</name>
</gene>
<organism evidence="1 2">
    <name type="scientific">Lusitaniella coriacea LEGE 07157</name>
    <dbReference type="NCBI Taxonomy" id="945747"/>
    <lineage>
        <taxon>Bacteria</taxon>
        <taxon>Bacillati</taxon>
        <taxon>Cyanobacteriota</taxon>
        <taxon>Cyanophyceae</taxon>
        <taxon>Spirulinales</taxon>
        <taxon>Lusitaniellaceae</taxon>
        <taxon>Lusitaniella</taxon>
    </lineage>
</organism>
<comment type="caution">
    <text evidence="1">The sequence shown here is derived from an EMBL/GenBank/DDBJ whole genome shotgun (WGS) entry which is preliminary data.</text>
</comment>
<dbReference type="AlphaFoldDB" id="A0A8J7B8M0"/>